<comment type="similarity">
    <text evidence="4 18">In the C-terminal section; belongs to the cytochrome c oxidase subunit 2 family.</text>
</comment>
<dbReference type="PANTHER" id="PTHR42838">
    <property type="entry name" value="CYTOCHROME C OXIDASE SUBUNIT II"/>
    <property type="match status" value="1"/>
</dbReference>
<dbReference type="EMBL" id="FNHP01000006">
    <property type="protein sequence ID" value="SDM45212.1"/>
    <property type="molecule type" value="Genomic_DNA"/>
</dbReference>
<feature type="binding site" evidence="18">
    <location>
        <position position="283"/>
    </location>
    <ligand>
        <name>Ca(2+)</name>
        <dbReference type="ChEBI" id="CHEBI:29108"/>
        <label>2</label>
    </ligand>
</feature>
<comment type="subunit">
    <text evidence="6 18">Homodimer.</text>
</comment>
<keyword evidence="10 18" id="KW-0732">Signal</keyword>
<evidence type="ECO:0000256" key="14">
    <source>
        <dbReference type="ARBA" id="ARBA00023008"/>
    </source>
</evidence>
<feature type="binding site" evidence="18">
    <location>
        <position position="275"/>
    </location>
    <ligand>
        <name>Ca(2+)</name>
        <dbReference type="ChEBI" id="CHEBI:29108"/>
        <label>2</label>
    </ligand>
</feature>
<dbReference type="RefSeq" id="WP_091569986.1">
    <property type="nucleotide sequence ID" value="NZ_FNHP01000006.1"/>
</dbReference>
<evidence type="ECO:0000256" key="5">
    <source>
        <dbReference type="ARBA" id="ARBA00010372"/>
    </source>
</evidence>
<dbReference type="GO" id="GO:0050304">
    <property type="term" value="F:nitrous-oxide reductase activity"/>
    <property type="evidence" value="ECO:0007669"/>
    <property type="project" value="UniProtKB-UniRule"/>
</dbReference>
<evidence type="ECO:0000256" key="15">
    <source>
        <dbReference type="ARBA" id="ARBA00031077"/>
    </source>
</evidence>
<dbReference type="Gene3D" id="2.130.10.10">
    <property type="entry name" value="YVTN repeat-like/Quinoprotein amine dehydrogenase"/>
    <property type="match status" value="1"/>
</dbReference>
<feature type="binding site" evidence="18">
    <location>
        <position position="473"/>
    </location>
    <ligand>
        <name>Ca(2+)</name>
        <dbReference type="ChEBI" id="CHEBI:29108"/>
        <label>1</label>
    </ligand>
</feature>
<feature type="binding site" evidence="18">
    <location>
        <position position="289"/>
    </location>
    <ligand>
        <name>Ca(2+)</name>
        <dbReference type="ChEBI" id="CHEBI:29108"/>
        <label>2</label>
    </ligand>
</feature>
<dbReference type="EC" id="1.7.2.4" evidence="7 18"/>
<dbReference type="InterPro" id="IPR051403">
    <property type="entry name" value="NosZ/Cyto_c_oxidase_sub2"/>
</dbReference>
<evidence type="ECO:0000256" key="13">
    <source>
        <dbReference type="ARBA" id="ARBA00023002"/>
    </source>
</evidence>
<dbReference type="Gene3D" id="2.60.40.420">
    <property type="entry name" value="Cupredoxins - blue copper proteins"/>
    <property type="match status" value="1"/>
</dbReference>
<evidence type="ECO:0000313" key="20">
    <source>
        <dbReference type="EMBL" id="SDM45212.1"/>
    </source>
</evidence>
<dbReference type="GO" id="GO:0005507">
    <property type="term" value="F:copper ion binding"/>
    <property type="evidence" value="ECO:0007669"/>
    <property type="project" value="UniProtKB-UniRule"/>
</dbReference>
<evidence type="ECO:0000256" key="1">
    <source>
        <dbReference type="ARBA" id="ARBA00003034"/>
    </source>
</evidence>
<feature type="binding site" evidence="18">
    <location>
        <position position="400"/>
    </location>
    <ligand>
        <name>Cu cation</name>
        <dbReference type="ChEBI" id="CHEBI:23378"/>
        <label>Z1</label>
    </ligand>
</feature>
<accession>A0A1G9TC87</accession>
<feature type="binding site" evidence="18">
    <location>
        <position position="140"/>
    </location>
    <ligand>
        <name>Cu cation</name>
        <dbReference type="ChEBI" id="CHEBI:23378"/>
        <label>Z3</label>
    </ligand>
</feature>
<comment type="cofactor">
    <cofactor evidence="18">
        <name>Cu cation</name>
        <dbReference type="ChEBI" id="CHEBI:23378"/>
    </cofactor>
    <text evidence="18">Binds 6 Cu cations per subunit. Each subunit contains 2 copper centers; Cu(A) (binuclear) and Cu(Z) (tetranuclear). Cu(Z) is thought to be the site of nitrous oxide reduction.</text>
</comment>
<dbReference type="Pfam" id="PF18764">
    <property type="entry name" value="nos_propeller"/>
    <property type="match status" value="1"/>
</dbReference>
<comment type="caution">
    <text evidence="18">Lacks conserved residue(s) required for the propagation of feature annotation.</text>
</comment>
<feature type="region of interest" description="COX2-like" evidence="18">
    <location>
        <begin position="551"/>
        <end position="646"/>
    </location>
</feature>
<dbReference type="InterPro" id="IPR034205">
    <property type="entry name" value="N2OR_C"/>
</dbReference>
<evidence type="ECO:0000256" key="16">
    <source>
        <dbReference type="ARBA" id="ARBA00032847"/>
    </source>
</evidence>
<dbReference type="NCBIfam" id="TIGR04244">
    <property type="entry name" value="nitrous_NosZ_RR"/>
    <property type="match status" value="1"/>
</dbReference>
<keyword evidence="14 18" id="KW-0186">Copper</keyword>
<evidence type="ECO:0000256" key="7">
    <source>
        <dbReference type="ARBA" id="ARBA00011896"/>
    </source>
</evidence>
<evidence type="ECO:0000256" key="9">
    <source>
        <dbReference type="ARBA" id="ARBA00022723"/>
    </source>
</evidence>
<dbReference type="AlphaFoldDB" id="A0A1G9TC87"/>
<evidence type="ECO:0000256" key="12">
    <source>
        <dbReference type="ARBA" id="ARBA00022837"/>
    </source>
</evidence>
<dbReference type="STRING" id="1527607.SAMN05428957_10635"/>
<dbReference type="PANTHER" id="PTHR42838:SF2">
    <property type="entry name" value="NITROUS-OXIDE REDUCTASE"/>
    <property type="match status" value="1"/>
</dbReference>
<dbReference type="PROSITE" id="PS51318">
    <property type="entry name" value="TAT"/>
    <property type="match status" value="1"/>
</dbReference>
<dbReference type="GO" id="GO:0042597">
    <property type="term" value="C:periplasmic space"/>
    <property type="evidence" value="ECO:0007669"/>
    <property type="project" value="UniProtKB-SubCell"/>
</dbReference>
<comment type="pathway">
    <text evidence="3">Nitrogen metabolism; nitrate reduction (denitrification); dinitrogen from nitrate: step 4/4.</text>
</comment>
<feature type="binding site" evidence="18">
    <location>
        <position position="188"/>
    </location>
    <ligand>
        <name>Cu cation</name>
        <dbReference type="ChEBI" id="CHEBI:23378"/>
        <label>Z2</label>
    </ligand>
</feature>
<dbReference type="GO" id="GO:0005509">
    <property type="term" value="F:calcium ion binding"/>
    <property type="evidence" value="ECO:0007669"/>
    <property type="project" value="UniProtKB-UniRule"/>
</dbReference>
<feature type="binding site" evidence="18">
    <location>
        <position position="513"/>
    </location>
    <ligand>
        <name>Cu cation</name>
        <dbReference type="ChEBI" id="CHEBI:23378"/>
        <label>Z4</label>
    </ligand>
</feature>
<name>A0A1G9TC87_9BURK</name>
<feature type="binding site" evidence="18">
    <location>
        <position position="452"/>
    </location>
    <ligand>
        <name>Cu cation</name>
        <dbReference type="ChEBI" id="CHEBI:23378"/>
        <label>Z3</label>
    </ligand>
</feature>
<evidence type="ECO:0000256" key="8">
    <source>
        <dbReference type="ARBA" id="ARBA00016560"/>
    </source>
</evidence>
<evidence type="ECO:0000256" key="2">
    <source>
        <dbReference type="ARBA" id="ARBA00004418"/>
    </source>
</evidence>
<feature type="binding site" evidence="18">
    <location>
        <position position="344"/>
    </location>
    <ligand>
        <name>Cu cation</name>
        <dbReference type="ChEBI" id="CHEBI:23378"/>
        <label>Z1</label>
    </ligand>
</feature>
<keyword evidence="9 18" id="KW-0479">Metal-binding</keyword>
<feature type="binding site" evidence="18">
    <location>
        <position position="272"/>
    </location>
    <ligand>
        <name>Ca(2+)</name>
        <dbReference type="ChEBI" id="CHEBI:29108"/>
        <label>2</label>
    </ligand>
</feature>
<dbReference type="InterPro" id="IPR002429">
    <property type="entry name" value="CcO_II-like_C"/>
</dbReference>
<dbReference type="InterPro" id="IPR015943">
    <property type="entry name" value="WD40/YVTN_repeat-like_dom_sf"/>
</dbReference>
<evidence type="ECO:0000256" key="11">
    <source>
        <dbReference type="ARBA" id="ARBA00022764"/>
    </source>
</evidence>
<proteinExistence type="inferred from homology"/>
<dbReference type="SUPFAM" id="SSF50974">
    <property type="entry name" value="Nitrous oxide reductase, N-terminal domain"/>
    <property type="match status" value="1"/>
</dbReference>
<dbReference type="HAMAP" id="MF_00716">
    <property type="entry name" value="NosZ"/>
    <property type="match status" value="1"/>
</dbReference>
<comment type="PTM">
    <text evidence="18">Predicted to be exported by the Tat system. The position of the signal peptide cleavage has not been experimentally proven.</text>
</comment>
<dbReference type="Proteomes" id="UP000198552">
    <property type="component" value="Unassembled WGS sequence"/>
</dbReference>
<organism evidence="20 21">
    <name type="scientific">Oryzisolibacter propanilivorax</name>
    <dbReference type="NCBI Taxonomy" id="1527607"/>
    <lineage>
        <taxon>Bacteria</taxon>
        <taxon>Pseudomonadati</taxon>
        <taxon>Pseudomonadota</taxon>
        <taxon>Betaproteobacteria</taxon>
        <taxon>Burkholderiales</taxon>
        <taxon>Comamonadaceae</taxon>
        <taxon>Oryzisolibacter</taxon>
    </lineage>
</organism>
<dbReference type="InterPro" id="IPR023644">
    <property type="entry name" value="NO_Rdtase"/>
</dbReference>
<dbReference type="OrthoDB" id="9759695at2"/>
<dbReference type="GO" id="GO:0004129">
    <property type="term" value="F:cytochrome-c oxidase activity"/>
    <property type="evidence" value="ECO:0007669"/>
    <property type="project" value="InterPro"/>
</dbReference>
<keyword evidence="11 18" id="KW-0574">Periplasm</keyword>
<dbReference type="Pfam" id="PF18793">
    <property type="entry name" value="nos_propeller_2"/>
    <property type="match status" value="1"/>
</dbReference>
<gene>
    <name evidence="18" type="primary">nosZ</name>
    <name evidence="20" type="ORF">SAMN05428957_10635</name>
</gene>
<dbReference type="GO" id="GO:0019333">
    <property type="term" value="P:denitrification pathway"/>
    <property type="evidence" value="ECO:0007669"/>
    <property type="project" value="UniProtKB-UniPathway"/>
</dbReference>
<feature type="binding site" evidence="18">
    <location>
        <position position="488"/>
    </location>
    <ligand>
        <name>Ca(2+)</name>
        <dbReference type="ChEBI" id="CHEBI:29108"/>
        <label>1</label>
    </ligand>
</feature>
<sequence>MSDKTESSTKETAGLGRRRFLNSAALAGLTVGVAACNDKPAAAPAAGAAAPAPAAPVASAHAASPVHLKPGELDTYYGLWSGGHNGDMRVLGLPSGREIHRIPCFVPDALVGWGITNESKAVMGTKPDGSLRYTVADTHHTHASYKDGNYDGRYAWINDKINSRIARIRLDYFICDKITDLPNVQGFHGIFPDKADPVDPAINYTTRVFCGGEFAIPLPNNGQDVNDATKYRSMFTCVDAETMEVRWQVLIDGNCDLVATSYDGKLAATNQYNVEMGIHYEDMMSAERDACLFFNVARIEEAVKAGKFKTIGNSKVPVVDGTHQANQDPKTALVGYVSVPKNPHGVNASPDGKYFICAGKLSPTTTTIELAKVLDWFDGKLEKLDDAIVAEVEVGLGPLHTAFDGRGNAYTTLFLDSQIVKWNVEKAIAFHKGDKNAKYVIDRIDVHYQPGHINASQSETKAADGKYLAVGCKFSKDRFLPVGPLHPENEQLIDISGEKMVLLADHPVRGEPHDFIIFKRDIVKPKQVYDLDESPIAIKDAKESGVFRNGKKVTVKLTSQAPAFSLREFTVKKGDEVTLILTNLDKIEDLTHGFAIPNYNVQFLINPLETKSVTFIADKPGVFWAYCSTFCHALHLEMRTRMIVEP</sequence>
<dbReference type="SUPFAM" id="SSF49503">
    <property type="entry name" value="Cupredoxins"/>
    <property type="match status" value="1"/>
</dbReference>
<evidence type="ECO:0000256" key="4">
    <source>
        <dbReference type="ARBA" id="ARBA00006790"/>
    </source>
</evidence>
<feature type="binding site" evidence="18">
    <location>
        <position position="342"/>
    </location>
    <ligand>
        <name>Ca(2+)</name>
        <dbReference type="ChEBI" id="CHEBI:29108"/>
        <label>2</label>
    </ligand>
</feature>
<feature type="binding site" evidence="18">
    <location>
        <position position="139"/>
    </location>
    <ligand>
        <name>Cu cation</name>
        <dbReference type="ChEBI" id="CHEBI:23378"/>
        <label>Z2</label>
    </ligand>
</feature>
<dbReference type="GO" id="GO:0016020">
    <property type="term" value="C:membrane"/>
    <property type="evidence" value="ECO:0007669"/>
    <property type="project" value="InterPro"/>
</dbReference>
<dbReference type="InterPro" id="IPR008972">
    <property type="entry name" value="Cupredoxin"/>
</dbReference>
<keyword evidence="21" id="KW-1185">Reference proteome</keyword>
<feature type="domain" description="Cytochrome oxidase subunit II copper A binding" evidence="19">
    <location>
        <begin position="550"/>
        <end position="646"/>
    </location>
</feature>
<comment type="cofactor">
    <cofactor evidence="18">
        <name>Ca(2+)</name>
        <dbReference type="ChEBI" id="CHEBI:29108"/>
    </cofactor>
    <text evidence="18">Binds 2 calcium ions per subunit.</text>
</comment>
<dbReference type="InterPro" id="IPR041142">
    <property type="entry name" value="NOS_propeller_2"/>
</dbReference>
<dbReference type="PROSITE" id="PS50857">
    <property type="entry name" value="COX2_CUA"/>
    <property type="match status" value="1"/>
</dbReference>
<evidence type="ECO:0000256" key="10">
    <source>
        <dbReference type="ARBA" id="ARBA00022729"/>
    </source>
</evidence>
<comment type="subcellular location">
    <subcellularLocation>
        <location evidence="2 18">Periplasm</location>
    </subcellularLocation>
</comment>
<dbReference type="InterPro" id="IPR041114">
    <property type="entry name" value="Nos_propeller"/>
</dbReference>
<evidence type="ECO:0000256" key="18">
    <source>
        <dbReference type="HAMAP-Rule" id="MF_00716"/>
    </source>
</evidence>
<evidence type="ECO:0000259" key="19">
    <source>
        <dbReference type="PROSITE" id="PS50857"/>
    </source>
</evidence>
<comment type="function">
    <text evidence="1 18">Nitrous-oxide reductase is part of a bacterial respiratory system which is activated under anaerobic conditions in the presence of nitrate or nitrous oxide.</text>
</comment>
<dbReference type="CDD" id="cd04223">
    <property type="entry name" value="N2OR_C"/>
    <property type="match status" value="1"/>
</dbReference>
<dbReference type="UniPathway" id="UPA00652">
    <property type="reaction ID" value="UER00709"/>
</dbReference>
<keyword evidence="12 18" id="KW-0106">Calcium</keyword>
<comment type="catalytic activity">
    <reaction evidence="17 18">
        <text>N2 + 2 Fe(III)-[cytochrome c] + H2O = nitrous oxide + 2 Fe(II)-[cytochrome c] + 2 H(+)</text>
        <dbReference type="Rhea" id="RHEA:43108"/>
        <dbReference type="Rhea" id="RHEA-COMP:10350"/>
        <dbReference type="Rhea" id="RHEA-COMP:14399"/>
        <dbReference type="ChEBI" id="CHEBI:15377"/>
        <dbReference type="ChEBI" id="CHEBI:15378"/>
        <dbReference type="ChEBI" id="CHEBI:17045"/>
        <dbReference type="ChEBI" id="CHEBI:17997"/>
        <dbReference type="ChEBI" id="CHEBI:29033"/>
        <dbReference type="ChEBI" id="CHEBI:29034"/>
        <dbReference type="EC" id="1.7.2.4"/>
    </reaction>
</comment>
<dbReference type="Pfam" id="PF00116">
    <property type="entry name" value="COX2"/>
    <property type="match status" value="1"/>
</dbReference>
<comment type="similarity">
    <text evidence="5 18">Belongs to the NosZ family.</text>
</comment>
<evidence type="ECO:0000256" key="17">
    <source>
        <dbReference type="ARBA" id="ARBA00049555"/>
    </source>
</evidence>
<keyword evidence="13 18" id="KW-0560">Oxidoreductase</keyword>
<evidence type="ECO:0000256" key="3">
    <source>
        <dbReference type="ARBA" id="ARBA00004779"/>
    </source>
</evidence>
<dbReference type="InterPro" id="IPR006311">
    <property type="entry name" value="TAT_signal"/>
</dbReference>
<dbReference type="InterPro" id="IPR011045">
    <property type="entry name" value="N2O_reductase_N"/>
</dbReference>
<evidence type="ECO:0000256" key="6">
    <source>
        <dbReference type="ARBA" id="ARBA00011738"/>
    </source>
</evidence>
<protein>
    <recommendedName>
        <fullName evidence="8 18">Nitrous-oxide reductase</fullName>
        <ecNumber evidence="7 18">1.7.2.4</ecNumber>
    </recommendedName>
    <alternativeName>
        <fullName evidence="15 18">N(2)OR</fullName>
    </alternativeName>
    <alternativeName>
        <fullName evidence="16 18">N2O reductase</fullName>
    </alternativeName>
</protein>
<evidence type="ECO:0000313" key="21">
    <source>
        <dbReference type="Proteomes" id="UP000198552"/>
    </source>
</evidence>
<reference evidence="21" key="1">
    <citation type="submission" date="2016-10" db="EMBL/GenBank/DDBJ databases">
        <authorList>
            <person name="Varghese N."/>
            <person name="Submissions S."/>
        </authorList>
    </citation>
    <scope>NUCLEOTIDE SEQUENCE [LARGE SCALE GENOMIC DNA]</scope>
    <source>
        <strain evidence="21">EPL6</strain>
    </source>
</reference>